<dbReference type="EMBL" id="JAJEKE010000009">
    <property type="protein sequence ID" value="MCQ1530161.1"/>
    <property type="molecule type" value="Genomic_DNA"/>
</dbReference>
<evidence type="ECO:0000256" key="2">
    <source>
        <dbReference type="ARBA" id="ARBA00022741"/>
    </source>
</evidence>
<dbReference type="Gene3D" id="3.40.50.300">
    <property type="entry name" value="P-loop containing nucleotide triphosphate hydrolases"/>
    <property type="match status" value="1"/>
</dbReference>
<dbReference type="PROSITE" id="PS50893">
    <property type="entry name" value="ABC_TRANSPORTER_2"/>
    <property type="match status" value="1"/>
</dbReference>
<reference evidence="5 6" key="1">
    <citation type="submission" date="2021-10" db="EMBL/GenBank/DDBJ databases">
        <title>Lutispora strain m25 sp. nov., a thermophilic, non-spore-forming bacterium isolated from a lab-scale methanogenic bioreactor digesting anaerobic sludge.</title>
        <authorList>
            <person name="El Houari A."/>
            <person name="Mcdonald J."/>
        </authorList>
    </citation>
    <scope>NUCLEOTIDE SEQUENCE [LARGE SCALE GENOMIC DNA]</scope>
    <source>
        <strain evidence="6">m25</strain>
    </source>
</reference>
<dbReference type="Pfam" id="PF00005">
    <property type="entry name" value="ABC_tran"/>
    <property type="match status" value="1"/>
</dbReference>
<comment type="caution">
    <text evidence="5">The sequence shown here is derived from an EMBL/GenBank/DDBJ whole genome shotgun (WGS) entry which is preliminary data.</text>
</comment>
<evidence type="ECO:0000256" key="3">
    <source>
        <dbReference type="ARBA" id="ARBA00022840"/>
    </source>
</evidence>
<organism evidence="5 6">
    <name type="scientific">Lutispora saccharofermentans</name>
    <dbReference type="NCBI Taxonomy" id="3024236"/>
    <lineage>
        <taxon>Bacteria</taxon>
        <taxon>Bacillati</taxon>
        <taxon>Bacillota</taxon>
        <taxon>Clostridia</taxon>
        <taxon>Lutisporales</taxon>
        <taxon>Lutisporaceae</taxon>
        <taxon>Lutispora</taxon>
    </lineage>
</organism>
<evidence type="ECO:0000313" key="5">
    <source>
        <dbReference type="EMBL" id="MCQ1530161.1"/>
    </source>
</evidence>
<dbReference type="SUPFAM" id="SSF52540">
    <property type="entry name" value="P-loop containing nucleoside triphosphate hydrolases"/>
    <property type="match status" value="1"/>
</dbReference>
<dbReference type="InterPro" id="IPR003593">
    <property type="entry name" value="AAA+_ATPase"/>
</dbReference>
<name>A0ABT1NJU3_9FIRM</name>
<keyword evidence="3 5" id="KW-0067">ATP-binding</keyword>
<dbReference type="GO" id="GO:0005524">
    <property type="term" value="F:ATP binding"/>
    <property type="evidence" value="ECO:0007669"/>
    <property type="project" value="UniProtKB-KW"/>
</dbReference>
<dbReference type="SMART" id="SM00382">
    <property type="entry name" value="AAA"/>
    <property type="match status" value="1"/>
</dbReference>
<accession>A0ABT1NJU3</accession>
<keyword evidence="6" id="KW-1185">Reference proteome</keyword>
<evidence type="ECO:0000256" key="1">
    <source>
        <dbReference type="ARBA" id="ARBA00022448"/>
    </source>
</evidence>
<gene>
    <name evidence="5" type="ORF">LJD61_11460</name>
</gene>
<feature type="domain" description="ABC transporter" evidence="4">
    <location>
        <begin position="6"/>
        <end position="231"/>
    </location>
</feature>
<dbReference type="RefSeq" id="WP_255227677.1">
    <property type="nucleotide sequence ID" value="NZ_JAJEKE010000009.1"/>
</dbReference>
<keyword evidence="1" id="KW-0813">Transport</keyword>
<dbReference type="PANTHER" id="PTHR42939">
    <property type="entry name" value="ABC TRANSPORTER ATP-BINDING PROTEIN ALBC-RELATED"/>
    <property type="match status" value="1"/>
</dbReference>
<dbReference type="Proteomes" id="UP001651880">
    <property type="component" value="Unassembled WGS sequence"/>
</dbReference>
<protein>
    <submittedName>
        <fullName evidence="5">ABC transporter ATP-binding protein</fullName>
    </submittedName>
</protein>
<proteinExistence type="predicted"/>
<sequence length="301" mass="33421">MMAYAVECTNISKAYGKSKALSDISLRIEEDKIYGLLGRNGAGKSTLLNIISAQIFPNGGEVKIFGEAPYENEKALKNLCVVKESGMFLNDIKVMDALSIASYFYPNWDKNLAERLAGQFELDEKKIYKNLSLGMKSQLGIIVGLSSRAPITIFDEPYIGLDAAGRQLFYDVLIEDYMENPRTIILSTHLIDEVSNLLEEVIILHKGSVKLEGNSDDIKKKAFYVSGIKEQVEKHVSGKTVLSIDEFGKNIAAAVFDDISEKEIKAMEADDLSISSISLQQLFIHLTGGKMIKRGDIDEQY</sequence>
<evidence type="ECO:0000313" key="6">
    <source>
        <dbReference type="Proteomes" id="UP001651880"/>
    </source>
</evidence>
<dbReference type="CDD" id="cd03230">
    <property type="entry name" value="ABC_DR_subfamily_A"/>
    <property type="match status" value="1"/>
</dbReference>
<evidence type="ECO:0000259" key="4">
    <source>
        <dbReference type="PROSITE" id="PS50893"/>
    </source>
</evidence>
<dbReference type="PANTHER" id="PTHR42939:SF1">
    <property type="entry name" value="ABC TRANSPORTER ATP-BINDING PROTEIN ALBC-RELATED"/>
    <property type="match status" value="1"/>
</dbReference>
<dbReference type="InterPro" id="IPR003439">
    <property type="entry name" value="ABC_transporter-like_ATP-bd"/>
</dbReference>
<dbReference type="InterPro" id="IPR051782">
    <property type="entry name" value="ABC_Transporter_VariousFunc"/>
</dbReference>
<dbReference type="InterPro" id="IPR027417">
    <property type="entry name" value="P-loop_NTPase"/>
</dbReference>
<keyword evidence="2" id="KW-0547">Nucleotide-binding</keyword>